<reference evidence="2" key="1">
    <citation type="submission" date="2016-10" db="EMBL/GenBank/DDBJ databases">
        <authorList>
            <person name="Varghese N."/>
            <person name="Submissions S."/>
        </authorList>
    </citation>
    <scope>NUCLEOTIDE SEQUENCE [LARGE SCALE GENOMIC DNA]</scope>
    <source>
        <strain evidence="2">DSM 26348</strain>
    </source>
</reference>
<gene>
    <name evidence="1" type="ORF">SAMN05421753_10468</name>
</gene>
<protein>
    <submittedName>
        <fullName evidence="1">Uncharacterized protein</fullName>
    </submittedName>
</protein>
<dbReference type="STRING" id="1576369.SAMN05421753_10468"/>
<evidence type="ECO:0000313" key="2">
    <source>
        <dbReference type="Proteomes" id="UP000199518"/>
    </source>
</evidence>
<organism evidence="1 2">
    <name type="scientific">Planctomicrobium piriforme</name>
    <dbReference type="NCBI Taxonomy" id="1576369"/>
    <lineage>
        <taxon>Bacteria</taxon>
        <taxon>Pseudomonadati</taxon>
        <taxon>Planctomycetota</taxon>
        <taxon>Planctomycetia</taxon>
        <taxon>Planctomycetales</taxon>
        <taxon>Planctomycetaceae</taxon>
        <taxon>Planctomicrobium</taxon>
    </lineage>
</organism>
<name>A0A1I3E3Q7_9PLAN</name>
<dbReference type="AlphaFoldDB" id="A0A1I3E3Q7"/>
<dbReference type="EMBL" id="FOQD01000004">
    <property type="protein sequence ID" value="SFH93614.1"/>
    <property type="molecule type" value="Genomic_DNA"/>
</dbReference>
<evidence type="ECO:0000313" key="1">
    <source>
        <dbReference type="EMBL" id="SFH93614.1"/>
    </source>
</evidence>
<dbReference type="OrthoDB" id="9066681at2"/>
<accession>A0A1I3E3Q7</accession>
<dbReference type="Proteomes" id="UP000199518">
    <property type="component" value="Unassembled WGS sequence"/>
</dbReference>
<proteinExistence type="predicted"/>
<dbReference type="RefSeq" id="WP_092048439.1">
    <property type="nucleotide sequence ID" value="NZ_FOQD01000004.1"/>
</dbReference>
<sequence length="379" mass="42644">MSEQQIVAFRAIDRPVSKENLKYMRQQSTRAEITPWAFDNEYEYGDFRGNKLEMLRRGYDLHLHTANFGIRTLMIRLPHGLPNHSELKRYLLKNGLAFLKDNQGPGGCLCIEPCYEPGELEDIWEIDELLERLIPVRAELMNGDLRPLYLAHLAVAGDNNHDPDEMLEAPVPAGLGSLSKAQQALAEFYCLSEDLIAAAAMESLPLPASGTAELEGGYAEWVRKLPTDLKNDWLTALLNDSDAPVRAEMLTRFRDEFSPPAWPTSPPRRTITELHAATDEIAEKREQRTVAKTAKDRKQRLAKMAADPSIALRESERLVAQRTGAAYRQAAELLADLREALAGSDQSGLAEKQAHKLKNRYPKLHLLTGELRKRGFVPK</sequence>
<keyword evidence="2" id="KW-1185">Reference proteome</keyword>